<dbReference type="EMBL" id="JBBMQO010000002">
    <property type="protein sequence ID" value="MEM5500541.1"/>
    <property type="molecule type" value="Genomic_DNA"/>
</dbReference>
<evidence type="ECO:0000313" key="7">
    <source>
        <dbReference type="EMBL" id="MEM5500541.1"/>
    </source>
</evidence>
<dbReference type="Pfam" id="PF03739">
    <property type="entry name" value="LptF_LptG"/>
    <property type="match status" value="1"/>
</dbReference>
<keyword evidence="4 6" id="KW-1133">Transmembrane helix</keyword>
<dbReference type="RefSeq" id="WP_342846800.1">
    <property type="nucleotide sequence ID" value="NZ_JBBMQO010000002.1"/>
</dbReference>
<keyword evidence="2" id="KW-1003">Cell membrane</keyword>
<evidence type="ECO:0000256" key="5">
    <source>
        <dbReference type="ARBA" id="ARBA00023136"/>
    </source>
</evidence>
<dbReference type="Proteomes" id="UP001477870">
    <property type="component" value="Unassembled WGS sequence"/>
</dbReference>
<evidence type="ECO:0000256" key="2">
    <source>
        <dbReference type="ARBA" id="ARBA00022475"/>
    </source>
</evidence>
<keyword evidence="3 6" id="KW-0812">Transmembrane</keyword>
<dbReference type="NCBIfam" id="TIGR04407">
    <property type="entry name" value="LptF_YjgP"/>
    <property type="match status" value="1"/>
</dbReference>
<dbReference type="InterPro" id="IPR030922">
    <property type="entry name" value="LptF"/>
</dbReference>
<sequence>MNSIQRYIFGRMLKASLGSTLAMVALVWVTQAVSRIDFATGSGNSITSFLHFMSLLIPQFLTAVLPFGIALGAVQVLNAMNSDSEMPVLASAGIGKWQIAKPILIVGFMAGAYTLVSSHFIEPYTNAKSRDVLTQSRANLLTTLIQAGRFTRADKDLTIYVNDKNGSALEQIMISDTRDPKLDLIYYAQSGGVGEVNGESLLILNDGEIHRKTAGTQDITVIRFASYAISLSQFSRADGKTNYFVMERTTSYLLNPDPNDREVQRSPGKITAELHRRFSSWLYPVLLGFAGVALAGKPRSHRGASTTNFILAFGAAIIYRGLAESAIGLNKETADYIYLLYLIQLIGIAISCWMIETQRTIEAPDWLLRYMDKVAEFVKNIRLTFARRKVS</sequence>
<evidence type="ECO:0000256" key="4">
    <source>
        <dbReference type="ARBA" id="ARBA00022989"/>
    </source>
</evidence>
<feature type="transmembrane region" description="Helical" evidence="6">
    <location>
        <begin position="336"/>
        <end position="355"/>
    </location>
</feature>
<feature type="transmembrane region" description="Helical" evidence="6">
    <location>
        <begin position="308"/>
        <end position="330"/>
    </location>
</feature>
<evidence type="ECO:0000313" key="8">
    <source>
        <dbReference type="Proteomes" id="UP001477870"/>
    </source>
</evidence>
<proteinExistence type="predicted"/>
<dbReference type="InterPro" id="IPR005495">
    <property type="entry name" value="LptG/LptF_permease"/>
</dbReference>
<feature type="transmembrane region" description="Helical" evidence="6">
    <location>
        <begin position="278"/>
        <end position="296"/>
    </location>
</feature>
<keyword evidence="5 6" id="KW-0472">Membrane</keyword>
<accession>A0ABU9T493</accession>
<gene>
    <name evidence="7" type="primary">lptF</name>
    <name evidence="7" type="ORF">WNY59_02955</name>
</gene>
<keyword evidence="8" id="KW-1185">Reference proteome</keyword>
<dbReference type="PANTHER" id="PTHR33529">
    <property type="entry name" value="SLR0882 PROTEIN-RELATED"/>
    <property type="match status" value="1"/>
</dbReference>
<comment type="subcellular location">
    <subcellularLocation>
        <location evidence="1">Cell membrane</location>
        <topology evidence="1">Multi-pass membrane protein</topology>
    </subcellularLocation>
</comment>
<evidence type="ECO:0000256" key="3">
    <source>
        <dbReference type="ARBA" id="ARBA00022692"/>
    </source>
</evidence>
<name>A0ABU9T493_9HYPH</name>
<feature type="transmembrane region" description="Helical" evidence="6">
    <location>
        <begin position="56"/>
        <end position="78"/>
    </location>
</feature>
<reference evidence="7 8" key="1">
    <citation type="submission" date="2024-03" db="EMBL/GenBank/DDBJ databases">
        <title>Community enrichment and isolation of bacterial strains for fucoidan degradation.</title>
        <authorList>
            <person name="Sichert A."/>
        </authorList>
    </citation>
    <scope>NUCLEOTIDE SEQUENCE [LARGE SCALE GENOMIC DNA]</scope>
    <source>
        <strain evidence="7 8">AS62</strain>
    </source>
</reference>
<dbReference type="PANTHER" id="PTHR33529:SF6">
    <property type="entry name" value="YJGP_YJGQ FAMILY PERMEASE"/>
    <property type="match status" value="1"/>
</dbReference>
<organism evidence="7 8">
    <name type="scientific">Ahrensia kielensis</name>
    <dbReference type="NCBI Taxonomy" id="76980"/>
    <lineage>
        <taxon>Bacteria</taxon>
        <taxon>Pseudomonadati</taxon>
        <taxon>Pseudomonadota</taxon>
        <taxon>Alphaproteobacteria</taxon>
        <taxon>Hyphomicrobiales</taxon>
        <taxon>Ahrensiaceae</taxon>
        <taxon>Ahrensia</taxon>
    </lineage>
</organism>
<evidence type="ECO:0000256" key="6">
    <source>
        <dbReference type="SAM" id="Phobius"/>
    </source>
</evidence>
<comment type="caution">
    <text evidence="7">The sequence shown here is derived from an EMBL/GenBank/DDBJ whole genome shotgun (WGS) entry which is preliminary data.</text>
</comment>
<evidence type="ECO:0000256" key="1">
    <source>
        <dbReference type="ARBA" id="ARBA00004651"/>
    </source>
</evidence>
<protein>
    <submittedName>
        <fullName evidence="7">LPS export ABC transporter permease LptF</fullName>
    </submittedName>
</protein>